<proteinExistence type="predicted"/>
<reference evidence="1 2" key="1">
    <citation type="journal article" date="2014" name="Nat. Commun.">
        <title>Molecular traces of alternative social organization in a termite genome.</title>
        <authorList>
            <person name="Terrapon N."/>
            <person name="Li C."/>
            <person name="Robertson H.M."/>
            <person name="Ji L."/>
            <person name="Meng X."/>
            <person name="Booth W."/>
            <person name="Chen Z."/>
            <person name="Childers C.P."/>
            <person name="Glastad K.M."/>
            <person name="Gokhale K."/>
            <person name="Gowin J."/>
            <person name="Gronenberg W."/>
            <person name="Hermansen R.A."/>
            <person name="Hu H."/>
            <person name="Hunt B.G."/>
            <person name="Huylmans A.K."/>
            <person name="Khalil S.M."/>
            <person name="Mitchell R.D."/>
            <person name="Munoz-Torres M.C."/>
            <person name="Mustard J.A."/>
            <person name="Pan H."/>
            <person name="Reese J.T."/>
            <person name="Scharf M.E."/>
            <person name="Sun F."/>
            <person name="Vogel H."/>
            <person name="Xiao J."/>
            <person name="Yang W."/>
            <person name="Yang Z."/>
            <person name="Yang Z."/>
            <person name="Zhou J."/>
            <person name="Zhu J."/>
            <person name="Brent C.S."/>
            <person name="Elsik C.G."/>
            <person name="Goodisman M.A."/>
            <person name="Liberles D.A."/>
            <person name="Roe R.M."/>
            <person name="Vargo E.L."/>
            <person name="Vilcinskas A."/>
            <person name="Wang J."/>
            <person name="Bornberg-Bauer E."/>
            <person name="Korb J."/>
            <person name="Zhang G."/>
            <person name="Liebig J."/>
        </authorList>
    </citation>
    <scope>NUCLEOTIDE SEQUENCE [LARGE SCALE GENOMIC DNA]</scope>
    <source>
        <tissue evidence="1">Whole organism</tissue>
    </source>
</reference>
<protein>
    <submittedName>
        <fullName evidence="1">Uncharacterized protein</fullName>
    </submittedName>
</protein>
<dbReference type="InParanoid" id="A0A067RJH3"/>
<dbReference type="Proteomes" id="UP000027135">
    <property type="component" value="Unassembled WGS sequence"/>
</dbReference>
<evidence type="ECO:0000313" key="1">
    <source>
        <dbReference type="EMBL" id="KDR23128.1"/>
    </source>
</evidence>
<dbReference type="EMBL" id="KK852473">
    <property type="protein sequence ID" value="KDR23128.1"/>
    <property type="molecule type" value="Genomic_DNA"/>
</dbReference>
<dbReference type="AlphaFoldDB" id="A0A067RJH3"/>
<name>A0A067RJH3_ZOONE</name>
<organism evidence="1 2">
    <name type="scientific">Zootermopsis nevadensis</name>
    <name type="common">Dampwood termite</name>
    <dbReference type="NCBI Taxonomy" id="136037"/>
    <lineage>
        <taxon>Eukaryota</taxon>
        <taxon>Metazoa</taxon>
        <taxon>Ecdysozoa</taxon>
        <taxon>Arthropoda</taxon>
        <taxon>Hexapoda</taxon>
        <taxon>Insecta</taxon>
        <taxon>Pterygota</taxon>
        <taxon>Neoptera</taxon>
        <taxon>Polyneoptera</taxon>
        <taxon>Dictyoptera</taxon>
        <taxon>Blattodea</taxon>
        <taxon>Blattoidea</taxon>
        <taxon>Termitoidae</taxon>
        <taxon>Termopsidae</taxon>
        <taxon>Zootermopsis</taxon>
    </lineage>
</organism>
<sequence length="102" mass="11456">MEFAPFTCFFKVFEVYPKESCSDRNVGKLGTATAFRDQDFGIRKKESSSLRLKPEMLFTNLKVSSDSILSQSWFKEEELVNREDGVTPSSVSTSAVARTGQT</sequence>
<accession>A0A067RJH3</accession>
<keyword evidence="2" id="KW-1185">Reference proteome</keyword>
<evidence type="ECO:0000313" key="2">
    <source>
        <dbReference type="Proteomes" id="UP000027135"/>
    </source>
</evidence>
<gene>
    <name evidence="1" type="ORF">L798_15210</name>
</gene>